<feature type="short sequence motif" description="GXSXG" evidence="4">
    <location>
        <begin position="232"/>
        <end position="236"/>
    </location>
</feature>
<keyword evidence="1 4" id="KW-0378">Hydrolase</keyword>
<dbReference type="InterPro" id="IPR021771">
    <property type="entry name" value="Triacylglycerol_lipase_N"/>
</dbReference>
<dbReference type="InterPro" id="IPR050301">
    <property type="entry name" value="NTE"/>
</dbReference>
<evidence type="ECO:0000313" key="6">
    <source>
        <dbReference type="EMBL" id="KAK9722015.1"/>
    </source>
</evidence>
<gene>
    <name evidence="6" type="primary">TGL5</name>
    <name evidence="6" type="ORF">K7432_002988</name>
</gene>
<protein>
    <submittedName>
        <fullName evidence="6">Lipase 5</fullName>
    </submittedName>
</protein>
<dbReference type="PROSITE" id="PS51635">
    <property type="entry name" value="PNPLA"/>
    <property type="match status" value="1"/>
</dbReference>
<accession>A0ABR2W6V4</accession>
<evidence type="ECO:0000256" key="3">
    <source>
        <dbReference type="ARBA" id="ARBA00023098"/>
    </source>
</evidence>
<feature type="domain" description="PNPLA" evidence="5">
    <location>
        <begin position="201"/>
        <end position="396"/>
    </location>
</feature>
<reference evidence="6 7" key="1">
    <citation type="submission" date="2023-04" db="EMBL/GenBank/DDBJ databases">
        <title>Genome of Basidiobolus ranarum AG-B5.</title>
        <authorList>
            <person name="Stajich J.E."/>
            <person name="Carter-House D."/>
            <person name="Gryganskyi A."/>
        </authorList>
    </citation>
    <scope>NUCLEOTIDE SEQUENCE [LARGE SCALE GENOMIC DNA]</scope>
    <source>
        <strain evidence="6 7">AG-B5</strain>
    </source>
</reference>
<dbReference type="InterPro" id="IPR016035">
    <property type="entry name" value="Acyl_Trfase/lysoPLipase"/>
</dbReference>
<dbReference type="Gene3D" id="3.40.1090.10">
    <property type="entry name" value="Cytosolic phospholipase A2 catalytic domain"/>
    <property type="match status" value="2"/>
</dbReference>
<comment type="caution">
    <text evidence="6">The sequence shown here is derived from an EMBL/GenBank/DDBJ whole genome shotgun (WGS) entry which is preliminary data.</text>
</comment>
<evidence type="ECO:0000313" key="7">
    <source>
        <dbReference type="Proteomes" id="UP001479436"/>
    </source>
</evidence>
<dbReference type="InterPro" id="IPR002641">
    <property type="entry name" value="PNPLA_dom"/>
</dbReference>
<keyword evidence="3 4" id="KW-0443">Lipid metabolism</keyword>
<proteinExistence type="predicted"/>
<evidence type="ECO:0000256" key="1">
    <source>
        <dbReference type="ARBA" id="ARBA00022801"/>
    </source>
</evidence>
<dbReference type="SUPFAM" id="SSF52151">
    <property type="entry name" value="FabD/lysophospholipase-like"/>
    <property type="match status" value="1"/>
</dbReference>
<feature type="active site" description="Proton acceptor" evidence="4">
    <location>
        <position position="383"/>
    </location>
</feature>
<sequence length="580" mass="66100">MLEETQVLESNTLIEEEERYHVTEIQKKTSLLGSVTSLLQDAYFHWSQRLYQSVVQKKDSIAYYENILSNATSYEQWASAATILDQFTGKEKWKNEVASPHYDYELVQTKLEQLKRARKSGDLSMIIFLLRTSLSRSIGDIGKPMLYGYTHIGTKKLIDNYIDEVVKTLNMVCDTECEDVSTKIKYEFFTNTRQSFGRTALMLSGGASFGLNHVGVLKCLYEHKLLPRIISGASSGSIIAAIICTHTEEEFLKMLNPSGINLNTFARPGDDNSYFKRFSRFLKHGVLFDVDVLIEMLRENIGDYTFLEAYNRTRRILNIPVSSSTVFEMPRLLNYLTAPDVIIWSAVAASCAVPCIYKSAPLLAKDKAGNTVPWAPTGHRCIDGSVENDLPMKRLSELFNVNHFIVCQVNPHVIPFMHRSLTPSPARRFVNWVLNLACSEIQHRMNQLYELGIMRSLFYRLEAIMSQRYSGDITIVPDIKYAEFINVIENPTPQTFLDAILRGERAIWPKISIIRNHCQIELCIDEMIYQLRLQMLEEGSANSTSTDCLALETRKTRSSLPSSTYRSCTDFKTGYGMTHS</sequence>
<comment type="caution">
    <text evidence="4">Lacks conserved residue(s) required for the propagation of feature annotation.</text>
</comment>
<organism evidence="6 7">
    <name type="scientific">Basidiobolus ranarum</name>
    <dbReference type="NCBI Taxonomy" id="34480"/>
    <lineage>
        <taxon>Eukaryota</taxon>
        <taxon>Fungi</taxon>
        <taxon>Fungi incertae sedis</taxon>
        <taxon>Zoopagomycota</taxon>
        <taxon>Entomophthoromycotina</taxon>
        <taxon>Basidiobolomycetes</taxon>
        <taxon>Basidiobolales</taxon>
        <taxon>Basidiobolaceae</taxon>
        <taxon>Basidiobolus</taxon>
    </lineage>
</organism>
<evidence type="ECO:0000256" key="4">
    <source>
        <dbReference type="PROSITE-ProRule" id="PRU01161"/>
    </source>
</evidence>
<dbReference type="Pfam" id="PF01734">
    <property type="entry name" value="Patatin"/>
    <property type="match status" value="1"/>
</dbReference>
<keyword evidence="2 4" id="KW-0442">Lipid degradation</keyword>
<keyword evidence="7" id="KW-1185">Reference proteome</keyword>
<dbReference type="EMBL" id="JASJQH010006961">
    <property type="protein sequence ID" value="KAK9722015.1"/>
    <property type="molecule type" value="Genomic_DNA"/>
</dbReference>
<feature type="active site" description="Nucleophile" evidence="4">
    <location>
        <position position="234"/>
    </location>
</feature>
<evidence type="ECO:0000259" key="5">
    <source>
        <dbReference type="PROSITE" id="PS51635"/>
    </source>
</evidence>
<dbReference type="Pfam" id="PF11815">
    <property type="entry name" value="DUF3336"/>
    <property type="match status" value="1"/>
</dbReference>
<dbReference type="PANTHER" id="PTHR14226">
    <property type="entry name" value="NEUROPATHY TARGET ESTERASE/SWISS CHEESE D.MELANOGASTER"/>
    <property type="match status" value="1"/>
</dbReference>
<evidence type="ECO:0000256" key="2">
    <source>
        <dbReference type="ARBA" id="ARBA00022963"/>
    </source>
</evidence>
<dbReference type="Proteomes" id="UP001479436">
    <property type="component" value="Unassembled WGS sequence"/>
</dbReference>
<dbReference type="PANTHER" id="PTHR14226:SF10">
    <property type="entry name" value="TRIACYLGLYCEROL LIPASE 4-RELATED"/>
    <property type="match status" value="1"/>
</dbReference>
<name>A0ABR2W6V4_9FUNG</name>